<feature type="binding site" evidence="2">
    <location>
        <begin position="103"/>
        <end position="106"/>
    </location>
    <ligand>
        <name>FAD</name>
        <dbReference type="ChEBI" id="CHEBI:57692"/>
    </ligand>
</feature>
<dbReference type="InterPro" id="IPR036188">
    <property type="entry name" value="FAD/NAD-bd_sf"/>
</dbReference>
<proteinExistence type="inferred from homology"/>
<dbReference type="Proteomes" id="UP001166286">
    <property type="component" value="Unassembled WGS sequence"/>
</dbReference>
<dbReference type="GO" id="GO:0050660">
    <property type="term" value="F:flavin adenine dinucleotide binding"/>
    <property type="evidence" value="ECO:0007669"/>
    <property type="project" value="InterPro"/>
</dbReference>
<evidence type="ECO:0000256" key="3">
    <source>
        <dbReference type="RuleBase" id="RU003968"/>
    </source>
</evidence>
<dbReference type="InterPro" id="IPR000172">
    <property type="entry name" value="GMC_OxRdtase_N"/>
</dbReference>
<dbReference type="InterPro" id="IPR007867">
    <property type="entry name" value="GMC_OxRtase_C"/>
</dbReference>
<dbReference type="EMBL" id="JAFEKC020000013">
    <property type="protein sequence ID" value="KAK0511296.1"/>
    <property type="molecule type" value="Genomic_DNA"/>
</dbReference>
<dbReference type="SUPFAM" id="SSF51905">
    <property type="entry name" value="FAD/NAD(P)-binding domain"/>
    <property type="match status" value="1"/>
</dbReference>
<dbReference type="PANTHER" id="PTHR11552:SF210">
    <property type="entry name" value="GLUCOSE-METHANOL-CHOLINE OXIDOREDUCTASE N-TERMINAL DOMAIN-CONTAINING PROTEIN-RELATED"/>
    <property type="match status" value="1"/>
</dbReference>
<name>A0AA39R0Q9_9LECA</name>
<dbReference type="Pfam" id="PF05199">
    <property type="entry name" value="GMC_oxred_C"/>
    <property type="match status" value="1"/>
</dbReference>
<evidence type="ECO:0000256" key="2">
    <source>
        <dbReference type="PIRSR" id="PIRSR000137-2"/>
    </source>
</evidence>
<dbReference type="Gene3D" id="3.50.50.60">
    <property type="entry name" value="FAD/NAD(P)-binding domain"/>
    <property type="match status" value="1"/>
</dbReference>
<reference evidence="6" key="1">
    <citation type="submission" date="2023-03" db="EMBL/GenBank/DDBJ databases">
        <title>Complete genome of Cladonia borealis.</title>
        <authorList>
            <person name="Park H."/>
        </authorList>
    </citation>
    <scope>NUCLEOTIDE SEQUENCE</scope>
    <source>
        <strain evidence="6">ANT050790</strain>
    </source>
</reference>
<evidence type="ECO:0000256" key="1">
    <source>
        <dbReference type="ARBA" id="ARBA00010790"/>
    </source>
</evidence>
<feature type="binding site" evidence="2">
    <location>
        <position position="245"/>
    </location>
    <ligand>
        <name>FAD</name>
        <dbReference type="ChEBI" id="CHEBI:57692"/>
    </ligand>
</feature>
<feature type="binding site" evidence="2">
    <location>
        <position position="99"/>
    </location>
    <ligand>
        <name>FAD</name>
        <dbReference type="ChEBI" id="CHEBI:57692"/>
    </ligand>
</feature>
<accession>A0AA39R0Q9</accession>
<feature type="domain" description="Glucose-methanol-choline oxidoreductase N-terminal" evidence="4">
    <location>
        <begin position="93"/>
        <end position="116"/>
    </location>
</feature>
<protein>
    <recommendedName>
        <fullName evidence="4 5">Glucose-methanol-choline oxidoreductase N-terminal domain-containing protein</fullName>
    </recommendedName>
</protein>
<evidence type="ECO:0000313" key="7">
    <source>
        <dbReference type="Proteomes" id="UP001166286"/>
    </source>
</evidence>
<evidence type="ECO:0000313" key="6">
    <source>
        <dbReference type="EMBL" id="KAK0511296.1"/>
    </source>
</evidence>
<organism evidence="6 7">
    <name type="scientific">Cladonia borealis</name>
    <dbReference type="NCBI Taxonomy" id="184061"/>
    <lineage>
        <taxon>Eukaryota</taxon>
        <taxon>Fungi</taxon>
        <taxon>Dikarya</taxon>
        <taxon>Ascomycota</taxon>
        <taxon>Pezizomycotina</taxon>
        <taxon>Lecanoromycetes</taxon>
        <taxon>OSLEUM clade</taxon>
        <taxon>Lecanoromycetidae</taxon>
        <taxon>Lecanorales</taxon>
        <taxon>Lecanorineae</taxon>
        <taxon>Cladoniaceae</taxon>
        <taxon>Cladonia</taxon>
    </lineage>
</organism>
<keyword evidence="2 3" id="KW-0274">FAD</keyword>
<dbReference type="AlphaFoldDB" id="A0AA39R0Q9"/>
<evidence type="ECO:0000259" key="5">
    <source>
        <dbReference type="PROSITE" id="PS00624"/>
    </source>
</evidence>
<dbReference type="SUPFAM" id="SSF54373">
    <property type="entry name" value="FAD-linked reductases, C-terminal domain"/>
    <property type="match status" value="1"/>
</dbReference>
<comment type="cofactor">
    <cofactor evidence="2">
        <name>FAD</name>
        <dbReference type="ChEBI" id="CHEBI:57692"/>
    </cofactor>
</comment>
<dbReference type="Gene3D" id="3.30.560.10">
    <property type="entry name" value="Glucose Oxidase, domain 3"/>
    <property type="match status" value="1"/>
</dbReference>
<evidence type="ECO:0000259" key="4">
    <source>
        <dbReference type="PROSITE" id="PS00623"/>
    </source>
</evidence>
<dbReference type="PROSITE" id="PS00624">
    <property type="entry name" value="GMC_OXRED_2"/>
    <property type="match status" value="1"/>
</dbReference>
<dbReference type="PIRSF" id="PIRSF000137">
    <property type="entry name" value="Alcohol_oxidase"/>
    <property type="match status" value="1"/>
</dbReference>
<dbReference type="PROSITE" id="PS00623">
    <property type="entry name" value="GMC_OXRED_1"/>
    <property type="match status" value="1"/>
</dbReference>
<feature type="domain" description="Glucose-methanol-choline oxidoreductase N-terminal" evidence="5">
    <location>
        <begin position="284"/>
        <end position="298"/>
    </location>
</feature>
<dbReference type="PANTHER" id="PTHR11552">
    <property type="entry name" value="GLUCOSE-METHANOL-CHOLINE GMC OXIDOREDUCTASE"/>
    <property type="match status" value="1"/>
</dbReference>
<keyword evidence="7" id="KW-1185">Reference proteome</keyword>
<dbReference type="Pfam" id="PF00732">
    <property type="entry name" value="GMC_oxred_N"/>
    <property type="match status" value="1"/>
</dbReference>
<comment type="caution">
    <text evidence="6">The sequence shown here is derived from an EMBL/GenBank/DDBJ whole genome shotgun (WGS) entry which is preliminary data.</text>
</comment>
<comment type="similarity">
    <text evidence="1 3">Belongs to the GMC oxidoreductase family.</text>
</comment>
<dbReference type="GO" id="GO:0016614">
    <property type="term" value="F:oxidoreductase activity, acting on CH-OH group of donors"/>
    <property type="evidence" value="ECO:0007669"/>
    <property type="project" value="InterPro"/>
</dbReference>
<sequence length="612" mass="66259">MTSHGNATSFTATVFDYIIVGGGTAGLTVAARLTENPNITVGVLEAGLDRTQDPKVLTPGFAPSMWGDPEYDWVFKTVPQIHGNNRIVAHPRGKQLGGTSAINFDVWTHASQRDINDWGKLGNKGWSWDELFPYFLKSETYNTPPLKTSEQIDTTFIVPSFHGDAGPLQNSFPPFYDNFYKAWEPTYTKLGLGPAGDPKGGIAIGAYGTLLTIEPKNASRSFAGTAYYKPNAARKNLQVLTGALVTKVILSPANEPLIATGVTFTVDGESYTVSASREIILCAGAFQSPQLLELSGIGDAELLKSKGIEVLYDNPNVGENLQDHVYVPIGFEAAPGEATFESLRNQTVLAEAVAEYTINHTGPLAAGTSNTYVSFSQTLDALGKGPIPQGLMDAAMSSTTPDQLQQSQLVLQKLLDPTEASTQEIFLPGGIAPQFVSNASTLFTPDPTTYPGNYFTMLAVLEHPFSRGSVHIVSSDPSVYPSVDPNYFSHPLDLFVISQATLHIQQVARTEPLSMHLKDHGNVFQPGFYELNEDNIEAFVKNTFSCVYHPMGTCAMGLRDRCGVVDERMLVHGTSNLRVVDASVFPMQVKGNLVSLVYAVAERAADFIKAEE</sequence>
<dbReference type="InterPro" id="IPR012132">
    <property type="entry name" value="GMC_OxRdtase"/>
</dbReference>
<gene>
    <name evidence="6" type="ORF">JMJ35_005869</name>
</gene>
<keyword evidence="3" id="KW-0285">Flavoprotein</keyword>